<dbReference type="Gene3D" id="1.10.101.10">
    <property type="entry name" value="PGBD-like superfamily/PGBD"/>
    <property type="match status" value="1"/>
</dbReference>
<dbReference type="InterPro" id="IPR002477">
    <property type="entry name" value="Peptidoglycan-bd-like"/>
</dbReference>
<proteinExistence type="predicted"/>
<evidence type="ECO:0000259" key="2">
    <source>
        <dbReference type="Pfam" id="PF01471"/>
    </source>
</evidence>
<comment type="caution">
    <text evidence="3">The sequence shown here is derived from an EMBL/GenBank/DDBJ whole genome shotgun (WGS) entry which is preliminary data.</text>
</comment>
<name>A0A6N7L1I4_9ACTN</name>
<protein>
    <submittedName>
        <fullName evidence="3">Peptidoglycan-binding protein</fullName>
    </submittedName>
</protein>
<dbReference type="Proteomes" id="UP000450000">
    <property type="component" value="Unassembled WGS sequence"/>
</dbReference>
<dbReference type="RefSeq" id="WP_326847375.1">
    <property type="nucleotide sequence ID" value="NZ_WBOF01000003.1"/>
</dbReference>
<dbReference type="SUPFAM" id="SSF47090">
    <property type="entry name" value="PGBD-like"/>
    <property type="match status" value="1"/>
</dbReference>
<feature type="region of interest" description="Disordered" evidence="1">
    <location>
        <begin position="68"/>
        <end position="87"/>
    </location>
</feature>
<organism evidence="3 4">
    <name type="scientific">Streptomyces kaniharaensis</name>
    <dbReference type="NCBI Taxonomy" id="212423"/>
    <lineage>
        <taxon>Bacteria</taxon>
        <taxon>Bacillati</taxon>
        <taxon>Actinomycetota</taxon>
        <taxon>Actinomycetes</taxon>
        <taxon>Kitasatosporales</taxon>
        <taxon>Streptomycetaceae</taxon>
        <taxon>Streptomyces</taxon>
    </lineage>
</organism>
<dbReference type="AlphaFoldDB" id="A0A6N7L1I4"/>
<evidence type="ECO:0000256" key="1">
    <source>
        <dbReference type="SAM" id="MobiDB-lite"/>
    </source>
</evidence>
<dbReference type="EMBL" id="WBOF01000003">
    <property type="protein sequence ID" value="MQS16557.1"/>
    <property type="molecule type" value="Genomic_DNA"/>
</dbReference>
<reference evidence="3 4" key="1">
    <citation type="submission" date="2019-09" db="EMBL/GenBank/DDBJ databases">
        <title>Genome Sequences of Streptomyces kaniharaensis ATCC 21070.</title>
        <authorList>
            <person name="Zhu W."/>
            <person name="De Crecy-Lagard V."/>
            <person name="Richards N.G."/>
        </authorList>
    </citation>
    <scope>NUCLEOTIDE SEQUENCE [LARGE SCALE GENOMIC DNA]</scope>
    <source>
        <strain evidence="3 4">SF-557</strain>
    </source>
</reference>
<dbReference type="Pfam" id="PF01471">
    <property type="entry name" value="PG_binding_1"/>
    <property type="match status" value="1"/>
</dbReference>
<keyword evidence="4" id="KW-1185">Reference proteome</keyword>
<accession>A0A6N7L1I4</accession>
<dbReference type="InterPro" id="IPR036365">
    <property type="entry name" value="PGBD-like_sf"/>
</dbReference>
<evidence type="ECO:0000313" key="4">
    <source>
        <dbReference type="Proteomes" id="UP000450000"/>
    </source>
</evidence>
<feature type="domain" description="Peptidoglycan binding-like" evidence="2">
    <location>
        <begin position="77"/>
        <end position="115"/>
    </location>
</feature>
<sequence>MRRYQEPHRFSLTAAAGVGSGGLVEDGADVRVEVEGRRVGQRQPHPRRLAGVVLFGAGDSAVEADGWFRTSGSDHAEPAEDGSFGPETKQAIKNFQEEMGLPQDGVLGPQTGNALMAHGDPTYTGSDMPYRAGGGTSTSYCYTYLPTTWH</sequence>
<dbReference type="InterPro" id="IPR036366">
    <property type="entry name" value="PGBDSf"/>
</dbReference>
<gene>
    <name evidence="3" type="ORF">F7Q99_31305</name>
</gene>
<evidence type="ECO:0000313" key="3">
    <source>
        <dbReference type="EMBL" id="MQS16557.1"/>
    </source>
</evidence>